<protein>
    <submittedName>
        <fullName evidence="1">Uncharacterized protein</fullName>
    </submittedName>
</protein>
<keyword evidence="2" id="KW-1185">Reference proteome</keyword>
<gene>
    <name evidence="1" type="ORF">ARMSODRAFT_106549</name>
</gene>
<reference evidence="2" key="1">
    <citation type="journal article" date="2017" name="Nat. Ecol. Evol.">
        <title>Genome expansion and lineage-specific genetic innovations in the forest pathogenic fungi Armillaria.</title>
        <authorList>
            <person name="Sipos G."/>
            <person name="Prasanna A.N."/>
            <person name="Walter M.C."/>
            <person name="O'Connor E."/>
            <person name="Balint B."/>
            <person name="Krizsan K."/>
            <person name="Kiss B."/>
            <person name="Hess J."/>
            <person name="Varga T."/>
            <person name="Slot J."/>
            <person name="Riley R."/>
            <person name="Boka B."/>
            <person name="Rigling D."/>
            <person name="Barry K."/>
            <person name="Lee J."/>
            <person name="Mihaltcheva S."/>
            <person name="LaButti K."/>
            <person name="Lipzen A."/>
            <person name="Waldron R."/>
            <person name="Moloney N.M."/>
            <person name="Sperisen C."/>
            <person name="Kredics L."/>
            <person name="Vagvoelgyi C."/>
            <person name="Patrignani A."/>
            <person name="Fitzpatrick D."/>
            <person name="Nagy I."/>
            <person name="Doyle S."/>
            <person name="Anderson J.B."/>
            <person name="Grigoriev I.V."/>
            <person name="Gueldener U."/>
            <person name="Muensterkoetter M."/>
            <person name="Nagy L.G."/>
        </authorList>
    </citation>
    <scope>NUCLEOTIDE SEQUENCE [LARGE SCALE GENOMIC DNA]</scope>
    <source>
        <strain evidence="2">28-4</strain>
    </source>
</reference>
<dbReference type="AlphaFoldDB" id="A0A2H3BKX8"/>
<organism evidence="1 2">
    <name type="scientific">Armillaria solidipes</name>
    <dbReference type="NCBI Taxonomy" id="1076256"/>
    <lineage>
        <taxon>Eukaryota</taxon>
        <taxon>Fungi</taxon>
        <taxon>Dikarya</taxon>
        <taxon>Basidiomycota</taxon>
        <taxon>Agaricomycotina</taxon>
        <taxon>Agaricomycetes</taxon>
        <taxon>Agaricomycetidae</taxon>
        <taxon>Agaricales</taxon>
        <taxon>Marasmiineae</taxon>
        <taxon>Physalacriaceae</taxon>
        <taxon>Armillaria</taxon>
    </lineage>
</organism>
<dbReference type="STRING" id="1076256.A0A2H3BKX8"/>
<name>A0A2H3BKX8_9AGAR</name>
<evidence type="ECO:0000313" key="2">
    <source>
        <dbReference type="Proteomes" id="UP000218334"/>
    </source>
</evidence>
<evidence type="ECO:0000313" key="1">
    <source>
        <dbReference type="EMBL" id="PBK70320.1"/>
    </source>
</evidence>
<sequence length="226" mass="24259">MDGVCGRAGSSRRVGWLIHIGSARISCQDSSSVLFVPAVHAYTPPAVISAPNTSSLRGRLSRVTTSPIRLIPDGPARSLTQRLCSAVVSRWASLPSFPTVGCADDSQVEFRISAYPGGLPVAYFGKLWGNESADKGEHFERGRVQKAWSGVLGISADGLPWADVPLRQFFTPRLLSTPTSDLNILVALFASIPCLQYDVEHDAGESPLGCEPRKTLTLSHILPTFA</sequence>
<dbReference type="EMBL" id="KZ293426">
    <property type="protein sequence ID" value="PBK70320.1"/>
    <property type="molecule type" value="Genomic_DNA"/>
</dbReference>
<dbReference type="Proteomes" id="UP000218334">
    <property type="component" value="Unassembled WGS sequence"/>
</dbReference>
<proteinExistence type="predicted"/>
<accession>A0A2H3BKX8</accession>